<sequence>MRGIFFLYIFGFLNFVGVAQIKESNKAKIAYKIVETSLRCKSLTKGLFERIIKNGGTSYGVMLETSPNPKTYPSQGYSATYNFNLHESYSDRMPIIARFVFDPKKKQLYEEDTANDKLIPISFNKNLLVSFDKK</sequence>
<evidence type="ECO:0000313" key="2">
    <source>
        <dbReference type="Proteomes" id="UP000291485"/>
    </source>
</evidence>
<name>A0A4R0NZM3_9SPHI</name>
<protein>
    <submittedName>
        <fullName evidence="1">Uncharacterized protein</fullName>
    </submittedName>
</protein>
<organism evidence="1 2">
    <name type="scientific">Pedobacter frigidisoli</name>
    <dbReference type="NCBI Taxonomy" id="2530455"/>
    <lineage>
        <taxon>Bacteria</taxon>
        <taxon>Pseudomonadati</taxon>
        <taxon>Bacteroidota</taxon>
        <taxon>Sphingobacteriia</taxon>
        <taxon>Sphingobacteriales</taxon>
        <taxon>Sphingobacteriaceae</taxon>
        <taxon>Pedobacter</taxon>
    </lineage>
</organism>
<reference evidence="1 2" key="1">
    <citation type="submission" date="2019-02" db="EMBL/GenBank/DDBJ databases">
        <title>Pedobacter sp. RP-3-11 sp. nov., isolated from Arctic soil.</title>
        <authorList>
            <person name="Dahal R.H."/>
        </authorList>
    </citation>
    <scope>NUCLEOTIDE SEQUENCE [LARGE SCALE GENOMIC DNA]</scope>
    <source>
        <strain evidence="1 2">RP-3-11</strain>
    </source>
</reference>
<dbReference type="OrthoDB" id="760974at2"/>
<comment type="caution">
    <text evidence="1">The sequence shown here is derived from an EMBL/GenBank/DDBJ whole genome shotgun (WGS) entry which is preliminary data.</text>
</comment>
<dbReference type="AlphaFoldDB" id="A0A4R0NZM3"/>
<accession>A0A4R0NZM3</accession>
<dbReference type="RefSeq" id="WP_131561007.1">
    <property type="nucleotide sequence ID" value="NZ_SJSN01000014.1"/>
</dbReference>
<keyword evidence="2" id="KW-1185">Reference proteome</keyword>
<dbReference type="Proteomes" id="UP000291485">
    <property type="component" value="Unassembled WGS sequence"/>
</dbReference>
<dbReference type="EMBL" id="SJSN01000014">
    <property type="protein sequence ID" value="TCD04621.1"/>
    <property type="molecule type" value="Genomic_DNA"/>
</dbReference>
<evidence type="ECO:0000313" key="1">
    <source>
        <dbReference type="EMBL" id="TCD04621.1"/>
    </source>
</evidence>
<proteinExistence type="predicted"/>
<gene>
    <name evidence="1" type="ORF">EZ449_16870</name>
</gene>